<dbReference type="AlphaFoldDB" id="A0A7R8ZJL2"/>
<evidence type="ECO:0000313" key="1">
    <source>
        <dbReference type="EMBL" id="CAD7227049.1"/>
    </source>
</evidence>
<gene>
    <name evidence="1" type="ORF">CTOB1V02_LOCUS4960</name>
</gene>
<name>A0A7R8ZJL2_9CRUS</name>
<proteinExistence type="predicted"/>
<protein>
    <submittedName>
        <fullName evidence="1">Uncharacterized protein</fullName>
    </submittedName>
</protein>
<sequence length="90" mass="10182">MYPEPYFQRKFYFQHSLGENTGGVTACLRHGLRLSGSKRIDWKAGPSEQIEHGDDRDETVARDDNEAEADHHYMAQTQTGVIDASWGGLK</sequence>
<organism evidence="1">
    <name type="scientific">Cyprideis torosa</name>
    <dbReference type="NCBI Taxonomy" id="163714"/>
    <lineage>
        <taxon>Eukaryota</taxon>
        <taxon>Metazoa</taxon>
        <taxon>Ecdysozoa</taxon>
        <taxon>Arthropoda</taxon>
        <taxon>Crustacea</taxon>
        <taxon>Oligostraca</taxon>
        <taxon>Ostracoda</taxon>
        <taxon>Podocopa</taxon>
        <taxon>Podocopida</taxon>
        <taxon>Cytherocopina</taxon>
        <taxon>Cytheroidea</taxon>
        <taxon>Cytherideidae</taxon>
        <taxon>Cyprideis</taxon>
    </lineage>
</organism>
<reference evidence="1" key="1">
    <citation type="submission" date="2020-11" db="EMBL/GenBank/DDBJ databases">
        <authorList>
            <person name="Tran Van P."/>
        </authorList>
    </citation>
    <scope>NUCLEOTIDE SEQUENCE</scope>
</reference>
<dbReference type="EMBL" id="OB661012">
    <property type="protein sequence ID" value="CAD7227049.1"/>
    <property type="molecule type" value="Genomic_DNA"/>
</dbReference>
<accession>A0A7R8ZJL2</accession>